<evidence type="ECO:0000256" key="4">
    <source>
        <dbReference type="HAMAP-Rule" id="MF_00368"/>
    </source>
</evidence>
<feature type="compositionally biased region" description="Basic and acidic residues" evidence="5">
    <location>
        <begin position="28"/>
        <end position="43"/>
    </location>
</feature>
<dbReference type="PANTHER" id="PTHR45987:SF4">
    <property type="entry name" value="LARGE RIBOSOMAL SUBUNIT PROTEIN BL12M"/>
    <property type="match status" value="1"/>
</dbReference>
<dbReference type="AlphaFoldDB" id="A0A2G9YRJ7"/>
<accession>A0A2G9YRJ7</accession>
<proteinExistence type="inferred from homology"/>
<evidence type="ECO:0000256" key="3">
    <source>
        <dbReference type="ARBA" id="ARBA00023274"/>
    </source>
</evidence>
<dbReference type="FunFam" id="3.30.1390.10:FF:000001">
    <property type="entry name" value="50S ribosomal protein L7/L12"/>
    <property type="match status" value="1"/>
</dbReference>
<dbReference type="InterPro" id="IPR013823">
    <property type="entry name" value="Ribosomal_bL12_C"/>
</dbReference>
<dbReference type="Pfam" id="PF00542">
    <property type="entry name" value="Ribosomal_L12"/>
    <property type="match status" value="1"/>
</dbReference>
<dbReference type="SUPFAM" id="SSF54736">
    <property type="entry name" value="ClpS-like"/>
    <property type="match status" value="1"/>
</dbReference>
<evidence type="ECO:0000256" key="1">
    <source>
        <dbReference type="ARBA" id="ARBA00007197"/>
    </source>
</evidence>
<dbReference type="HAMAP" id="MF_00368">
    <property type="entry name" value="Ribosomal_bL12"/>
    <property type="match status" value="1"/>
</dbReference>
<dbReference type="InterPro" id="IPR036235">
    <property type="entry name" value="Ribosomal_bL12_oligo_N_sf"/>
</dbReference>
<feature type="compositionally biased region" description="Low complexity" evidence="5">
    <location>
        <begin position="18"/>
        <end position="27"/>
    </location>
</feature>
<comment type="subunit">
    <text evidence="4">Homodimer. Part of the ribosomal stalk of the 50S ribosomal subunit. Forms a multimeric L10(L12)X complex, where L10 forms an elongated spine to which 2 to 4 L12 dimers bind in a sequential fashion. Binds GTP-bound translation factors.</text>
</comment>
<gene>
    <name evidence="4" type="primary">rplL</name>
    <name evidence="8" type="ORF">COX39_00655</name>
</gene>
<protein>
    <recommendedName>
        <fullName evidence="4">Large ribosomal subunit protein bL12</fullName>
    </recommendedName>
</protein>
<evidence type="ECO:0000259" key="7">
    <source>
        <dbReference type="Pfam" id="PF16320"/>
    </source>
</evidence>
<dbReference type="PANTHER" id="PTHR45987">
    <property type="entry name" value="39S RIBOSOMAL PROTEIN L12"/>
    <property type="match status" value="1"/>
</dbReference>
<keyword evidence="3 4" id="KW-0687">Ribonucleoprotein</keyword>
<feature type="region of interest" description="Disordered" evidence="5">
    <location>
        <begin position="1"/>
        <end position="66"/>
    </location>
</feature>
<evidence type="ECO:0000256" key="5">
    <source>
        <dbReference type="SAM" id="MobiDB-lite"/>
    </source>
</evidence>
<evidence type="ECO:0000259" key="6">
    <source>
        <dbReference type="Pfam" id="PF00542"/>
    </source>
</evidence>
<dbReference type="Proteomes" id="UP000231567">
    <property type="component" value="Unassembled WGS sequence"/>
</dbReference>
<dbReference type="SUPFAM" id="SSF48300">
    <property type="entry name" value="Ribosomal protein L7/12, oligomerisation (N-terminal) domain"/>
    <property type="match status" value="1"/>
</dbReference>
<sequence>MDKQEAKAKVEETKVEVTKAPADAEAIAGKEEAPKEEKKEKSAFTKASTSVKTTVDKSADKPAPSGKFANLIKQIEELKVSELAELVKALEERFGVSAAMPVAAGAPAAVGVNAQTAEEKTEYTVVLAAAGEQKINVIKAVREINQDLGLKEAKDLVEAAPKEVKKNIPVKEAQEAKKKLEAAGAKVELK</sequence>
<dbReference type="Pfam" id="PF16320">
    <property type="entry name" value="Ribosomal_L12_N"/>
    <property type="match status" value="1"/>
</dbReference>
<reference evidence="8 9" key="1">
    <citation type="submission" date="2017-09" db="EMBL/GenBank/DDBJ databases">
        <title>Depth-based differentiation of microbial function through sediment-hosted aquifers and enrichment of novel symbionts in the deep terrestrial subsurface.</title>
        <authorList>
            <person name="Probst A.J."/>
            <person name="Ladd B."/>
            <person name="Jarett J.K."/>
            <person name="Geller-Mcgrath D.E."/>
            <person name="Sieber C.M."/>
            <person name="Emerson J.B."/>
            <person name="Anantharaman K."/>
            <person name="Thomas B.C."/>
            <person name="Malmstrom R."/>
            <person name="Stieglmeier M."/>
            <person name="Klingl A."/>
            <person name="Woyke T."/>
            <person name="Ryan C.M."/>
            <person name="Banfield J.F."/>
        </authorList>
    </citation>
    <scope>NUCLEOTIDE SEQUENCE [LARGE SCALE GENOMIC DNA]</scope>
    <source>
        <strain evidence="8">CG23_combo_of_CG06-09_8_20_14_all_40_13</strain>
    </source>
</reference>
<dbReference type="InterPro" id="IPR000206">
    <property type="entry name" value="Ribosomal_bL12"/>
</dbReference>
<keyword evidence="2 4" id="KW-0689">Ribosomal protein</keyword>
<dbReference type="GO" id="GO:0022625">
    <property type="term" value="C:cytosolic large ribosomal subunit"/>
    <property type="evidence" value="ECO:0007669"/>
    <property type="project" value="TreeGrafter"/>
</dbReference>
<feature type="compositionally biased region" description="Basic and acidic residues" evidence="5">
    <location>
        <begin position="1"/>
        <end position="17"/>
    </location>
</feature>
<feature type="domain" description="Large ribosomal subunit protein bL12 oligomerization" evidence="7">
    <location>
        <begin position="70"/>
        <end position="109"/>
    </location>
</feature>
<dbReference type="NCBIfam" id="TIGR00855">
    <property type="entry name" value="L12"/>
    <property type="match status" value="1"/>
</dbReference>
<dbReference type="Gene3D" id="1.20.5.710">
    <property type="entry name" value="Single helix bin"/>
    <property type="match status" value="1"/>
</dbReference>
<dbReference type="InterPro" id="IPR008932">
    <property type="entry name" value="Ribosomal_bL12_oligo"/>
</dbReference>
<dbReference type="GO" id="GO:0003735">
    <property type="term" value="F:structural constituent of ribosome"/>
    <property type="evidence" value="ECO:0007669"/>
    <property type="project" value="InterPro"/>
</dbReference>
<comment type="caution">
    <text evidence="8">The sequence shown here is derived from an EMBL/GenBank/DDBJ whole genome shotgun (WGS) entry which is preliminary data.</text>
</comment>
<comment type="similarity">
    <text evidence="1 4">Belongs to the bacterial ribosomal protein bL12 family.</text>
</comment>
<evidence type="ECO:0000313" key="8">
    <source>
        <dbReference type="EMBL" id="PIP21865.1"/>
    </source>
</evidence>
<dbReference type="EMBL" id="PCRM01000012">
    <property type="protein sequence ID" value="PIP21865.1"/>
    <property type="molecule type" value="Genomic_DNA"/>
</dbReference>
<dbReference type="InterPro" id="IPR014719">
    <property type="entry name" value="Ribosomal_bL12_C/ClpS-like"/>
</dbReference>
<dbReference type="GO" id="GO:0003729">
    <property type="term" value="F:mRNA binding"/>
    <property type="evidence" value="ECO:0007669"/>
    <property type="project" value="TreeGrafter"/>
</dbReference>
<evidence type="ECO:0000256" key="2">
    <source>
        <dbReference type="ARBA" id="ARBA00022980"/>
    </source>
</evidence>
<feature type="domain" description="Large ribosomal subunit protein bL12 C-terminal" evidence="6">
    <location>
        <begin position="123"/>
        <end position="190"/>
    </location>
</feature>
<name>A0A2G9YRJ7_9BACT</name>
<dbReference type="Gene3D" id="3.30.1390.10">
    <property type="match status" value="1"/>
</dbReference>
<dbReference type="GO" id="GO:0006412">
    <property type="term" value="P:translation"/>
    <property type="evidence" value="ECO:0007669"/>
    <property type="project" value="UniProtKB-UniRule"/>
</dbReference>
<evidence type="ECO:0000313" key="9">
    <source>
        <dbReference type="Proteomes" id="UP000231567"/>
    </source>
</evidence>
<organism evidence="8 9">
    <name type="scientific">Candidatus Nealsonbacteria bacterium CG23_combo_of_CG06-09_8_20_14_all_40_13</name>
    <dbReference type="NCBI Taxonomy" id="1974724"/>
    <lineage>
        <taxon>Bacteria</taxon>
        <taxon>Candidatus Nealsoniibacteriota</taxon>
    </lineage>
</organism>
<comment type="function">
    <text evidence="4">Forms part of the ribosomal stalk which helps the ribosome interact with GTP-bound translation factors. Is thus essential for accurate translation.</text>
</comment>
<dbReference type="CDD" id="cd00387">
    <property type="entry name" value="Ribosomal_L7_L12"/>
    <property type="match status" value="1"/>
</dbReference>